<dbReference type="AlphaFoldDB" id="A0A0A0C241"/>
<evidence type="ECO:0000313" key="3">
    <source>
        <dbReference type="EMBL" id="KGM14072.1"/>
    </source>
</evidence>
<name>A0A0A0C241_9CELL</name>
<proteinExistence type="predicted"/>
<keyword evidence="2" id="KW-0472">Membrane</keyword>
<evidence type="ECO:0000256" key="1">
    <source>
        <dbReference type="SAM" id="MobiDB-lite"/>
    </source>
</evidence>
<feature type="compositionally biased region" description="Low complexity" evidence="1">
    <location>
        <begin position="72"/>
        <end position="85"/>
    </location>
</feature>
<organism evidence="3 4">
    <name type="scientific">Cellulomonas bogoriensis 69B4 = DSM 16987</name>
    <dbReference type="NCBI Taxonomy" id="1386082"/>
    <lineage>
        <taxon>Bacteria</taxon>
        <taxon>Bacillati</taxon>
        <taxon>Actinomycetota</taxon>
        <taxon>Actinomycetes</taxon>
        <taxon>Micrococcales</taxon>
        <taxon>Cellulomonadaceae</taxon>
        <taxon>Cellulomonas</taxon>
    </lineage>
</organism>
<sequence length="358" mass="38203">MEFQQPSSDQDAEPADGGAAAVTQAALQAWRRTALLASGVAVAAVVGLVAVLVTGRDQEDLAGPPPSGPEGAGAAEEPAVPTETPDAPEPVPAVAEEALTWAPPPLEDPETIEVDAGRASLDLDPDRDYVIELPPEPLDVPGGVVLNGGRNVVMIGGEIHISRPGQTGPDVRGLYLKDQTGVVHVEGVLFSGPELAEGINLDQRQGAVVQLQNLRFETVRAGPPEHHADIIQTWAGPRELRVDGLSGSTEYQGFFLLPKEFGDQPEPDAFHLRRVDITGTPDAGYLLWRDERGWPMTIEDVWVDRAQQDTRRGSVLWRDDQPENWWDGVEVGAPPDGPFVPDGVAGVDYVSPGYVSGD</sequence>
<accession>A0A0A0C241</accession>
<feature type="transmembrane region" description="Helical" evidence="2">
    <location>
        <begin position="34"/>
        <end position="53"/>
    </location>
</feature>
<evidence type="ECO:0000256" key="2">
    <source>
        <dbReference type="SAM" id="Phobius"/>
    </source>
</evidence>
<protein>
    <submittedName>
        <fullName evidence="3">Uncharacterized protein</fullName>
    </submittedName>
</protein>
<dbReference type="Proteomes" id="UP000054314">
    <property type="component" value="Unassembled WGS sequence"/>
</dbReference>
<keyword evidence="2" id="KW-0812">Transmembrane</keyword>
<dbReference type="EMBL" id="AXCZ01000014">
    <property type="protein sequence ID" value="KGM14072.1"/>
    <property type="molecule type" value="Genomic_DNA"/>
</dbReference>
<evidence type="ECO:0000313" key="4">
    <source>
        <dbReference type="Proteomes" id="UP000054314"/>
    </source>
</evidence>
<keyword evidence="2" id="KW-1133">Transmembrane helix</keyword>
<gene>
    <name evidence="3" type="ORF">N869_05445</name>
</gene>
<keyword evidence="4" id="KW-1185">Reference proteome</keyword>
<feature type="region of interest" description="Disordered" evidence="1">
    <location>
        <begin position="58"/>
        <end position="90"/>
    </location>
</feature>
<reference evidence="3 4" key="1">
    <citation type="submission" date="2013-08" db="EMBL/GenBank/DDBJ databases">
        <title>Genome sequencing of Cellulomonas bogoriensis 69B4.</title>
        <authorList>
            <person name="Chen F."/>
            <person name="Li Y."/>
            <person name="Wang G."/>
        </authorList>
    </citation>
    <scope>NUCLEOTIDE SEQUENCE [LARGE SCALE GENOMIC DNA]</scope>
    <source>
        <strain evidence="3 4">69B4</strain>
    </source>
</reference>
<feature type="region of interest" description="Disordered" evidence="1">
    <location>
        <begin position="1"/>
        <end position="21"/>
    </location>
</feature>
<comment type="caution">
    <text evidence="3">The sequence shown here is derived from an EMBL/GenBank/DDBJ whole genome shotgun (WGS) entry which is preliminary data.</text>
</comment>